<evidence type="ECO:0000256" key="6">
    <source>
        <dbReference type="ARBA" id="ARBA00023014"/>
    </source>
</evidence>
<gene>
    <name evidence="8" type="ORF">O1422_17720</name>
</gene>
<keyword evidence="6" id="KW-0411">Iron-sulfur</keyword>
<evidence type="ECO:0000256" key="1">
    <source>
        <dbReference type="ARBA" id="ARBA00001966"/>
    </source>
</evidence>
<sequence>MMEDTFSCTTSGRNIYTINREKKHLFLTHPSLIPHLHPKYTGQVDTADYYARKASYLKEHGYLDGLGHQYDGVITADMVKEELANLKQLVFEVTDACNLRCKYCGYGELYSDFDERRKKMMGFESAKRIIDFLQEIWAESRQRFTNKVLFISFYGGEPLMNMPFIRQVVDYIESLDIKNRKIQYSMTTNAMLLDRCMDYLAEKKFNLLISLDGNEWNNSYRVTPGGENSFRKNVAHVDLLREKYPEYFDTYVNFNAVLHNRNTVDEIFHFIKDRYGKKPHVAPLNTTGIREDKKEEFEKMYRNKVADLEQSEDYEVLVDEMFMDVPAYSEACIFIHQYNGNVYQSYNDLFGKQISHNFIPTGGCIPFARKMFVTVNGKILACERIGQQYGLGTIEADHSIRLSCEEIARLYNQYYDKLRAQCRVCYRSQSCTRCIFTIDRLYALEKVRCPSFEGKEAFAAYVSRNLSFLEEHPKAYERIMEVVLA</sequence>
<dbReference type="InterPro" id="IPR007197">
    <property type="entry name" value="rSAM"/>
</dbReference>
<dbReference type="PANTHER" id="PTHR43273">
    <property type="entry name" value="ANAEROBIC SULFATASE-MATURATING ENZYME HOMOLOG ASLB-RELATED"/>
    <property type="match status" value="1"/>
</dbReference>
<reference evidence="8" key="1">
    <citation type="submission" date="2022-12" db="EMBL/GenBank/DDBJ databases">
        <title>Development of a Multilocus Sequence Typing Scheme for Bacteroides fragilis Based on Whole Genome Sequencing Data and Clinical Application.</title>
        <authorList>
            <person name="Nielsen F.D."/>
            <person name="Justesen U.S."/>
        </authorList>
    </citation>
    <scope>NUCLEOTIDE SEQUENCE</scope>
    <source>
        <strain evidence="8">BF_BC_ODE_DK_2015_2</strain>
    </source>
</reference>
<keyword evidence="4" id="KW-0479">Metal-binding</keyword>
<dbReference type="SFLD" id="SFLDG01386">
    <property type="entry name" value="main_SPASM_domain-containing"/>
    <property type="match status" value="1"/>
</dbReference>
<evidence type="ECO:0000313" key="9">
    <source>
        <dbReference type="Proteomes" id="UP001075704"/>
    </source>
</evidence>
<dbReference type="PANTHER" id="PTHR43273:SF8">
    <property type="entry name" value="RADICAL SAM DOMAIN PROTEIN"/>
    <property type="match status" value="1"/>
</dbReference>
<keyword evidence="5" id="KW-0408">Iron</keyword>
<evidence type="ECO:0000256" key="4">
    <source>
        <dbReference type="ARBA" id="ARBA00022723"/>
    </source>
</evidence>
<evidence type="ECO:0000313" key="8">
    <source>
        <dbReference type="EMBL" id="MCZ2655998.1"/>
    </source>
</evidence>
<dbReference type="CDD" id="cd01335">
    <property type="entry name" value="Radical_SAM"/>
    <property type="match status" value="1"/>
</dbReference>
<evidence type="ECO:0000256" key="3">
    <source>
        <dbReference type="ARBA" id="ARBA00022691"/>
    </source>
</evidence>
<evidence type="ECO:0000259" key="7">
    <source>
        <dbReference type="PROSITE" id="PS51918"/>
    </source>
</evidence>
<keyword evidence="2" id="KW-0004">4Fe-4S</keyword>
<dbReference type="RefSeq" id="WP_234059394.1">
    <property type="nucleotide sequence ID" value="NZ_CAEUHN010000001.1"/>
</dbReference>
<dbReference type="EMBL" id="JAPUAC010000016">
    <property type="protein sequence ID" value="MCZ2655998.1"/>
    <property type="molecule type" value="Genomic_DNA"/>
</dbReference>
<accession>A0ABD4VX19</accession>
<dbReference type="Proteomes" id="UP001075704">
    <property type="component" value="Unassembled WGS sequence"/>
</dbReference>
<protein>
    <submittedName>
        <fullName evidence="8">Radical SAM peptide maturase</fullName>
    </submittedName>
</protein>
<dbReference type="Pfam" id="PF04055">
    <property type="entry name" value="Radical_SAM"/>
    <property type="match status" value="1"/>
</dbReference>
<dbReference type="SFLD" id="SFLDG01384">
    <property type="entry name" value="thioether_bond_formation_requi"/>
    <property type="match status" value="1"/>
</dbReference>
<dbReference type="InterPro" id="IPR000385">
    <property type="entry name" value="MoaA_NifB_PqqE_Fe-S-bd_CS"/>
</dbReference>
<dbReference type="PROSITE" id="PS51918">
    <property type="entry name" value="RADICAL_SAM"/>
    <property type="match status" value="1"/>
</dbReference>
<comment type="caution">
    <text evidence="8">The sequence shown here is derived from an EMBL/GenBank/DDBJ whole genome shotgun (WGS) entry which is preliminary data.</text>
</comment>
<dbReference type="NCBIfam" id="TIGR04148">
    <property type="entry name" value="GG_samocin_CFB"/>
    <property type="match status" value="1"/>
</dbReference>
<dbReference type="GO" id="GO:0051539">
    <property type="term" value="F:4 iron, 4 sulfur cluster binding"/>
    <property type="evidence" value="ECO:0007669"/>
    <property type="project" value="UniProtKB-KW"/>
</dbReference>
<keyword evidence="3" id="KW-0949">S-adenosyl-L-methionine</keyword>
<dbReference type="InterPro" id="IPR058240">
    <property type="entry name" value="rSAM_sf"/>
</dbReference>
<name>A0ABD4VX19_BACFG</name>
<dbReference type="SFLD" id="SFLDS00029">
    <property type="entry name" value="Radical_SAM"/>
    <property type="match status" value="1"/>
</dbReference>
<comment type="cofactor">
    <cofactor evidence="1">
        <name>[4Fe-4S] cluster</name>
        <dbReference type="ChEBI" id="CHEBI:49883"/>
    </cofactor>
</comment>
<dbReference type="SFLD" id="SFLDG01067">
    <property type="entry name" value="SPASM/twitch_domain_containing"/>
    <property type="match status" value="1"/>
</dbReference>
<feature type="domain" description="Radical SAM core" evidence="7">
    <location>
        <begin position="83"/>
        <end position="327"/>
    </location>
</feature>
<dbReference type="AlphaFoldDB" id="A0ABD4VX19"/>
<evidence type="ECO:0000256" key="2">
    <source>
        <dbReference type="ARBA" id="ARBA00022485"/>
    </source>
</evidence>
<dbReference type="GO" id="GO:0046872">
    <property type="term" value="F:metal ion binding"/>
    <property type="evidence" value="ECO:0007669"/>
    <property type="project" value="UniProtKB-KW"/>
</dbReference>
<dbReference type="PROSITE" id="PS01305">
    <property type="entry name" value="MOAA_NIFB_PQQE"/>
    <property type="match status" value="1"/>
</dbReference>
<proteinExistence type="predicted"/>
<dbReference type="InterPro" id="IPR026407">
    <property type="entry name" value="SAM_GG-Bacter"/>
</dbReference>
<dbReference type="InterPro" id="IPR023867">
    <property type="entry name" value="Sulphatase_maturase_rSAM"/>
</dbReference>
<evidence type="ECO:0000256" key="5">
    <source>
        <dbReference type="ARBA" id="ARBA00023004"/>
    </source>
</evidence>
<dbReference type="Gene3D" id="3.20.20.70">
    <property type="entry name" value="Aldolase class I"/>
    <property type="match status" value="1"/>
</dbReference>
<dbReference type="SUPFAM" id="SSF102114">
    <property type="entry name" value="Radical SAM enzymes"/>
    <property type="match status" value="1"/>
</dbReference>
<organism evidence="8 9">
    <name type="scientific">Bacteroides fragilis</name>
    <dbReference type="NCBI Taxonomy" id="817"/>
    <lineage>
        <taxon>Bacteria</taxon>
        <taxon>Pseudomonadati</taxon>
        <taxon>Bacteroidota</taxon>
        <taxon>Bacteroidia</taxon>
        <taxon>Bacteroidales</taxon>
        <taxon>Bacteroidaceae</taxon>
        <taxon>Bacteroides</taxon>
    </lineage>
</organism>
<dbReference type="InterPro" id="IPR013785">
    <property type="entry name" value="Aldolase_TIM"/>
</dbReference>